<dbReference type="Gene3D" id="3.30.310.50">
    <property type="entry name" value="Alpha-D-phosphohexomutase, C-terminal domain"/>
    <property type="match status" value="1"/>
</dbReference>
<accession>A0A2R6W8H8</accession>
<dbReference type="GO" id="GO:0008033">
    <property type="term" value="P:tRNA processing"/>
    <property type="evidence" value="ECO:0007669"/>
    <property type="project" value="UniProtKB-KW"/>
</dbReference>
<proteinExistence type="inferred from homology"/>
<comment type="similarity">
    <text evidence="3">Belongs to the CTAG/PCC1 family.</text>
</comment>
<dbReference type="PANTHER" id="PTHR31283">
    <property type="entry name" value="EKC/KEOPS COMPLEX SUBUNIT PCC1 FAMILY MEMBER"/>
    <property type="match status" value="1"/>
</dbReference>
<evidence type="ECO:0000313" key="8">
    <source>
        <dbReference type="Proteomes" id="UP000244005"/>
    </source>
</evidence>
<gene>
    <name evidence="7" type="ORF">MARPO_0129s0038</name>
</gene>
<dbReference type="InterPro" id="IPR015419">
    <property type="entry name" value="CTAG/Pcc1"/>
</dbReference>
<keyword evidence="8" id="KW-1185">Reference proteome</keyword>
<evidence type="ECO:0008006" key="9">
    <source>
        <dbReference type="Google" id="ProtNLM"/>
    </source>
</evidence>
<dbReference type="Gramene" id="Mp2g10140.1">
    <property type="protein sequence ID" value="Mp2g10140.1.cds1"/>
    <property type="gene ID" value="Mp2g10140"/>
</dbReference>
<evidence type="ECO:0000256" key="3">
    <source>
        <dbReference type="ARBA" id="ARBA00007073"/>
    </source>
</evidence>
<dbReference type="GO" id="GO:0005634">
    <property type="term" value="C:nucleus"/>
    <property type="evidence" value="ECO:0007669"/>
    <property type="project" value="UniProtKB-SubCell"/>
</dbReference>
<dbReference type="OrthoDB" id="10025739at2759"/>
<evidence type="ECO:0000256" key="2">
    <source>
        <dbReference type="ARBA" id="ARBA00004496"/>
    </source>
</evidence>
<evidence type="ECO:0000256" key="1">
    <source>
        <dbReference type="ARBA" id="ARBA00004123"/>
    </source>
</evidence>
<dbReference type="FunFam" id="3.30.310.50:FF:000005">
    <property type="entry name" value="L antigen family member 3"/>
    <property type="match status" value="1"/>
</dbReference>
<dbReference type="AlphaFoldDB" id="A0A2R6W8H8"/>
<keyword evidence="4" id="KW-0963">Cytoplasm</keyword>
<evidence type="ECO:0000256" key="6">
    <source>
        <dbReference type="ARBA" id="ARBA00023242"/>
    </source>
</evidence>
<evidence type="ECO:0000256" key="5">
    <source>
        <dbReference type="ARBA" id="ARBA00022694"/>
    </source>
</evidence>
<dbReference type="EMBL" id="KZ772801">
    <property type="protein sequence ID" value="PTQ30151.1"/>
    <property type="molecule type" value="Genomic_DNA"/>
</dbReference>
<dbReference type="Proteomes" id="UP000244005">
    <property type="component" value="Unassembled WGS sequence"/>
</dbReference>
<protein>
    <recommendedName>
        <fullName evidence="9">Transcription factor Pcc1</fullName>
    </recommendedName>
</protein>
<sequence length="116" mass="12645">MAATATATRTELENVVSTIDEAKAKVDPELTCSMQVEYPSEELARIVMVTLSVDAELQPDKVARTMEVRGGRLSISFRATDARFLRASFSSFMDMLVLATRTIEEFGPSSIHAASA</sequence>
<dbReference type="GO" id="GO:0005737">
    <property type="term" value="C:cytoplasm"/>
    <property type="evidence" value="ECO:0007669"/>
    <property type="project" value="UniProtKB-SubCell"/>
</dbReference>
<name>A0A2R6W8H8_MARPO</name>
<dbReference type="Pfam" id="PF09341">
    <property type="entry name" value="Pcc1"/>
    <property type="match status" value="1"/>
</dbReference>
<reference evidence="8" key="1">
    <citation type="journal article" date="2017" name="Cell">
        <title>Insights into land plant evolution garnered from the Marchantia polymorpha genome.</title>
        <authorList>
            <person name="Bowman J.L."/>
            <person name="Kohchi T."/>
            <person name="Yamato K.T."/>
            <person name="Jenkins J."/>
            <person name="Shu S."/>
            <person name="Ishizaki K."/>
            <person name="Yamaoka S."/>
            <person name="Nishihama R."/>
            <person name="Nakamura Y."/>
            <person name="Berger F."/>
            <person name="Adam C."/>
            <person name="Aki S.S."/>
            <person name="Althoff F."/>
            <person name="Araki T."/>
            <person name="Arteaga-Vazquez M.A."/>
            <person name="Balasubrmanian S."/>
            <person name="Barry K."/>
            <person name="Bauer D."/>
            <person name="Boehm C.R."/>
            <person name="Briginshaw L."/>
            <person name="Caballero-Perez J."/>
            <person name="Catarino B."/>
            <person name="Chen F."/>
            <person name="Chiyoda S."/>
            <person name="Chovatia M."/>
            <person name="Davies K.M."/>
            <person name="Delmans M."/>
            <person name="Demura T."/>
            <person name="Dierschke T."/>
            <person name="Dolan L."/>
            <person name="Dorantes-Acosta A.E."/>
            <person name="Eklund D.M."/>
            <person name="Florent S.N."/>
            <person name="Flores-Sandoval E."/>
            <person name="Fujiyama A."/>
            <person name="Fukuzawa H."/>
            <person name="Galik B."/>
            <person name="Grimanelli D."/>
            <person name="Grimwood J."/>
            <person name="Grossniklaus U."/>
            <person name="Hamada T."/>
            <person name="Haseloff J."/>
            <person name="Hetherington A.J."/>
            <person name="Higo A."/>
            <person name="Hirakawa Y."/>
            <person name="Hundley H.N."/>
            <person name="Ikeda Y."/>
            <person name="Inoue K."/>
            <person name="Inoue S.I."/>
            <person name="Ishida S."/>
            <person name="Jia Q."/>
            <person name="Kakita M."/>
            <person name="Kanazawa T."/>
            <person name="Kawai Y."/>
            <person name="Kawashima T."/>
            <person name="Kennedy M."/>
            <person name="Kinose K."/>
            <person name="Kinoshita T."/>
            <person name="Kohara Y."/>
            <person name="Koide E."/>
            <person name="Komatsu K."/>
            <person name="Kopischke S."/>
            <person name="Kubo M."/>
            <person name="Kyozuka J."/>
            <person name="Lagercrantz U."/>
            <person name="Lin S.S."/>
            <person name="Lindquist E."/>
            <person name="Lipzen A.M."/>
            <person name="Lu C.W."/>
            <person name="De Luna E."/>
            <person name="Martienssen R.A."/>
            <person name="Minamino N."/>
            <person name="Mizutani M."/>
            <person name="Mizutani M."/>
            <person name="Mochizuki N."/>
            <person name="Monte I."/>
            <person name="Mosher R."/>
            <person name="Nagasaki H."/>
            <person name="Nakagami H."/>
            <person name="Naramoto S."/>
            <person name="Nishitani K."/>
            <person name="Ohtani M."/>
            <person name="Okamoto T."/>
            <person name="Okumura M."/>
            <person name="Phillips J."/>
            <person name="Pollak B."/>
            <person name="Reinders A."/>
            <person name="Rovekamp M."/>
            <person name="Sano R."/>
            <person name="Sawa S."/>
            <person name="Schmid M.W."/>
            <person name="Shirakawa M."/>
            <person name="Solano R."/>
            <person name="Spunde A."/>
            <person name="Suetsugu N."/>
            <person name="Sugano S."/>
            <person name="Sugiyama A."/>
            <person name="Sun R."/>
            <person name="Suzuki Y."/>
            <person name="Takenaka M."/>
            <person name="Takezawa D."/>
            <person name="Tomogane H."/>
            <person name="Tsuzuki M."/>
            <person name="Ueda T."/>
            <person name="Umeda M."/>
            <person name="Ward J.M."/>
            <person name="Watanabe Y."/>
            <person name="Yazaki K."/>
            <person name="Yokoyama R."/>
            <person name="Yoshitake Y."/>
            <person name="Yotsui I."/>
            <person name="Zachgo S."/>
            <person name="Schmutz J."/>
        </authorList>
    </citation>
    <scope>NUCLEOTIDE SEQUENCE [LARGE SCALE GENOMIC DNA]</scope>
    <source>
        <strain evidence="8">Tak-1</strain>
    </source>
</reference>
<dbReference type="GO" id="GO:0000408">
    <property type="term" value="C:EKC/KEOPS complex"/>
    <property type="evidence" value="ECO:0000318"/>
    <property type="project" value="GO_Central"/>
</dbReference>
<keyword evidence="5" id="KW-0819">tRNA processing</keyword>
<comment type="subcellular location">
    <subcellularLocation>
        <location evidence="2">Cytoplasm</location>
    </subcellularLocation>
    <subcellularLocation>
        <location evidence="1">Nucleus</location>
    </subcellularLocation>
</comment>
<evidence type="ECO:0000256" key="4">
    <source>
        <dbReference type="ARBA" id="ARBA00022490"/>
    </source>
</evidence>
<organism evidence="7 8">
    <name type="scientific">Marchantia polymorpha</name>
    <name type="common">Common liverwort</name>
    <name type="synonym">Marchantia aquatica</name>
    <dbReference type="NCBI Taxonomy" id="3197"/>
    <lineage>
        <taxon>Eukaryota</taxon>
        <taxon>Viridiplantae</taxon>
        <taxon>Streptophyta</taxon>
        <taxon>Embryophyta</taxon>
        <taxon>Marchantiophyta</taxon>
        <taxon>Marchantiopsida</taxon>
        <taxon>Marchantiidae</taxon>
        <taxon>Marchantiales</taxon>
        <taxon>Marchantiaceae</taxon>
        <taxon>Marchantia</taxon>
    </lineage>
</organism>
<dbReference type="PANTHER" id="PTHR31283:SF5">
    <property type="entry name" value="EKC_KEOPS COMPLEX SUBUNIT LAGE3"/>
    <property type="match status" value="1"/>
</dbReference>
<keyword evidence="6" id="KW-0539">Nucleus</keyword>
<evidence type="ECO:0000313" key="7">
    <source>
        <dbReference type="EMBL" id="PTQ30151.1"/>
    </source>
</evidence>
<dbReference type="GO" id="GO:0070525">
    <property type="term" value="P:tRNA threonylcarbamoyladenosine metabolic process"/>
    <property type="evidence" value="ECO:0000318"/>
    <property type="project" value="GO_Central"/>
</dbReference>
<dbReference type="OMA" id="HAKIAYR"/>